<organism evidence="2 3">
    <name type="scientific">Roseibium alexandrii</name>
    <dbReference type="NCBI Taxonomy" id="388408"/>
    <lineage>
        <taxon>Bacteria</taxon>
        <taxon>Pseudomonadati</taxon>
        <taxon>Pseudomonadota</taxon>
        <taxon>Alphaproteobacteria</taxon>
        <taxon>Hyphomicrobiales</taxon>
        <taxon>Stappiaceae</taxon>
        <taxon>Roseibium</taxon>
    </lineage>
</organism>
<dbReference type="OrthoDB" id="7679901at2"/>
<evidence type="ECO:0000313" key="2">
    <source>
        <dbReference type="EMBL" id="CTQ75435.1"/>
    </source>
</evidence>
<name>A0A0M7AJU6_9HYPH</name>
<reference evidence="3" key="1">
    <citation type="submission" date="2015-07" db="EMBL/GenBank/DDBJ databases">
        <authorList>
            <person name="Rodrigo-Torres Lidia"/>
            <person name="Arahal R.David."/>
        </authorList>
    </citation>
    <scope>NUCLEOTIDE SEQUENCE [LARGE SCALE GENOMIC DNA]</scope>
    <source>
        <strain evidence="3">CECT 5112</strain>
    </source>
</reference>
<gene>
    <name evidence="2" type="ORF">LAX5112_04231</name>
</gene>
<proteinExistence type="predicted"/>
<evidence type="ECO:0000259" key="1">
    <source>
        <dbReference type="Pfam" id="PF18885"/>
    </source>
</evidence>
<feature type="domain" description="DUF5648" evidence="1">
    <location>
        <begin position="218"/>
        <end position="358"/>
    </location>
</feature>
<dbReference type="RefSeq" id="WP_144432222.1">
    <property type="nucleotide sequence ID" value="NZ_CXWD01000021.1"/>
</dbReference>
<dbReference type="Pfam" id="PF18885">
    <property type="entry name" value="DUF5648"/>
    <property type="match status" value="1"/>
</dbReference>
<sequence length="361" mass="39623">MVEIFKNDTEATATDLGTLAFASNLPTDVIAKTNIWTFDHVFSLIDPPISDDIYDYYSFDPFQLASVTVSFHARSTGDYANYVTVVPVQGVSKIEGYASGVWTGGEHVNSPYEAFAETLITDSLTAWKNSVASEIDTSGVTWQRDGFPDTEAIWHLTGEEVVLAVTGFEFDGTTDQISANGGNPERVDYRLAIDPHVGDIPDVTLPVDTPDADNSPYEVYRFFNTLTGSHFFTTSTTERDSIITNTPTMTYEGNVFDSNATAENGGSAVYRFYNTATGTHFYTANAEEAANISSNLPHFNAEGIVYYAHSASDSGGTALYRFYNTSNDSHFFTTSVTERDNIISTLGHYNYEGVSYYVDLA</sequence>
<keyword evidence="3" id="KW-1185">Reference proteome</keyword>
<dbReference type="EMBL" id="CXWD01000021">
    <property type="protein sequence ID" value="CTQ75435.1"/>
    <property type="molecule type" value="Genomic_DNA"/>
</dbReference>
<dbReference type="STRING" id="388408.LAX5112_04231"/>
<dbReference type="AlphaFoldDB" id="A0A0M7AJU6"/>
<protein>
    <recommendedName>
        <fullName evidence="1">DUF5648 domain-containing protein</fullName>
    </recommendedName>
</protein>
<dbReference type="Proteomes" id="UP000053235">
    <property type="component" value="Unassembled WGS sequence"/>
</dbReference>
<evidence type="ECO:0000313" key="3">
    <source>
        <dbReference type="Proteomes" id="UP000053235"/>
    </source>
</evidence>
<dbReference type="InterPro" id="IPR043708">
    <property type="entry name" value="DUF5648"/>
</dbReference>
<accession>A0A0M7AJU6</accession>